<evidence type="ECO:0000256" key="1">
    <source>
        <dbReference type="ARBA" id="ARBA00023015"/>
    </source>
</evidence>
<keyword evidence="3" id="KW-0804">Transcription</keyword>
<dbReference type="eggNOG" id="COG1609">
    <property type="taxonomic scope" value="Bacteria"/>
</dbReference>
<evidence type="ECO:0000256" key="2">
    <source>
        <dbReference type="ARBA" id="ARBA00023125"/>
    </source>
</evidence>
<gene>
    <name evidence="5" type="ORF">BRYFOR_07829</name>
</gene>
<dbReference type="InterPro" id="IPR010982">
    <property type="entry name" value="Lambda_DNA-bd_dom_sf"/>
</dbReference>
<accession>C6LGR9</accession>
<keyword evidence="1" id="KW-0805">Transcription regulation</keyword>
<dbReference type="PANTHER" id="PTHR30146">
    <property type="entry name" value="LACI-RELATED TRANSCRIPTIONAL REPRESSOR"/>
    <property type="match status" value="1"/>
</dbReference>
<dbReference type="GO" id="GO:0000976">
    <property type="term" value="F:transcription cis-regulatory region binding"/>
    <property type="evidence" value="ECO:0007669"/>
    <property type="project" value="TreeGrafter"/>
</dbReference>
<evidence type="ECO:0000313" key="6">
    <source>
        <dbReference type="Proteomes" id="UP000005561"/>
    </source>
</evidence>
<dbReference type="GO" id="GO:0003700">
    <property type="term" value="F:DNA-binding transcription factor activity"/>
    <property type="evidence" value="ECO:0007669"/>
    <property type="project" value="TreeGrafter"/>
</dbReference>
<reference evidence="5" key="1">
    <citation type="submission" date="2009-07" db="EMBL/GenBank/DDBJ databases">
        <authorList>
            <person name="Weinstock G."/>
            <person name="Sodergren E."/>
            <person name="Clifton S."/>
            <person name="Fulton L."/>
            <person name="Fulton B."/>
            <person name="Courtney L."/>
            <person name="Fronick C."/>
            <person name="Harrison M."/>
            <person name="Strong C."/>
            <person name="Farmer C."/>
            <person name="Delahaunty K."/>
            <person name="Markovic C."/>
            <person name="Hall O."/>
            <person name="Minx P."/>
            <person name="Tomlinson C."/>
            <person name="Mitreva M."/>
            <person name="Nelson J."/>
            <person name="Hou S."/>
            <person name="Wollam A."/>
            <person name="Pepin K.H."/>
            <person name="Johnson M."/>
            <person name="Bhonagiri V."/>
            <person name="Nash W.E."/>
            <person name="Warren W."/>
            <person name="Chinwalla A."/>
            <person name="Mardis E.R."/>
            <person name="Wilson R.K."/>
        </authorList>
    </citation>
    <scope>NUCLEOTIDE SEQUENCE [LARGE SCALE GENOMIC DNA]</scope>
    <source>
        <strain evidence="5">DSM 14469</strain>
    </source>
</reference>
<organism evidence="5 6">
    <name type="scientific">Marvinbryantia formatexigens DSM 14469</name>
    <dbReference type="NCBI Taxonomy" id="478749"/>
    <lineage>
        <taxon>Bacteria</taxon>
        <taxon>Bacillati</taxon>
        <taxon>Bacillota</taxon>
        <taxon>Clostridia</taxon>
        <taxon>Lachnospirales</taxon>
        <taxon>Lachnospiraceae</taxon>
        <taxon>Marvinbryantia</taxon>
    </lineage>
</organism>
<comment type="caution">
    <text evidence="5">The sequence shown here is derived from an EMBL/GenBank/DDBJ whole genome shotgun (WGS) entry which is preliminary data.</text>
</comment>
<dbReference type="PANTHER" id="PTHR30146:SF109">
    <property type="entry name" value="HTH-TYPE TRANSCRIPTIONAL REGULATOR GALS"/>
    <property type="match status" value="1"/>
</dbReference>
<dbReference type="SUPFAM" id="SSF53822">
    <property type="entry name" value="Periplasmic binding protein-like I"/>
    <property type="match status" value="1"/>
</dbReference>
<feature type="domain" description="Transcriptional regulator LacI/GalR-like sensor" evidence="4">
    <location>
        <begin position="169"/>
        <end position="329"/>
    </location>
</feature>
<dbReference type="Gene3D" id="3.40.50.2300">
    <property type="match status" value="2"/>
</dbReference>
<protein>
    <submittedName>
        <fullName evidence="5">Sugar-binding domain protein</fullName>
    </submittedName>
</protein>
<evidence type="ECO:0000313" key="5">
    <source>
        <dbReference type="EMBL" id="EET60269.1"/>
    </source>
</evidence>
<dbReference type="OrthoDB" id="9796186at2"/>
<dbReference type="RefSeq" id="WP_006862614.1">
    <property type="nucleotide sequence ID" value="NZ_ACCL02000012.1"/>
</dbReference>
<dbReference type="InterPro" id="IPR046335">
    <property type="entry name" value="LacI/GalR-like_sensor"/>
</dbReference>
<dbReference type="Proteomes" id="UP000005561">
    <property type="component" value="Unassembled WGS sequence"/>
</dbReference>
<evidence type="ECO:0000259" key="4">
    <source>
        <dbReference type="Pfam" id="PF13377"/>
    </source>
</evidence>
<dbReference type="InterPro" id="IPR000843">
    <property type="entry name" value="HTH_LacI"/>
</dbReference>
<dbReference type="AlphaFoldDB" id="C6LGR9"/>
<dbReference type="Gene3D" id="1.10.260.40">
    <property type="entry name" value="lambda repressor-like DNA-binding domains"/>
    <property type="match status" value="1"/>
</dbReference>
<evidence type="ECO:0000256" key="3">
    <source>
        <dbReference type="ARBA" id="ARBA00023163"/>
    </source>
</evidence>
<dbReference type="SUPFAM" id="SSF47413">
    <property type="entry name" value="lambda repressor-like DNA-binding domains"/>
    <property type="match status" value="1"/>
</dbReference>
<proteinExistence type="predicted"/>
<dbReference type="EMBL" id="ACCL02000012">
    <property type="protein sequence ID" value="EET60269.1"/>
    <property type="molecule type" value="Genomic_DNA"/>
</dbReference>
<dbReference type="CDD" id="cd01392">
    <property type="entry name" value="HTH_LacI"/>
    <property type="match status" value="1"/>
</dbReference>
<keyword evidence="2" id="KW-0238">DNA-binding</keyword>
<keyword evidence="6" id="KW-1185">Reference proteome</keyword>
<dbReference type="Pfam" id="PF13377">
    <property type="entry name" value="Peripla_BP_3"/>
    <property type="match status" value="1"/>
</dbReference>
<name>C6LGR9_9FIRM</name>
<sequence>MKSNIKTISELTGFSQATISNVLNNKKNVKKSTADLIIQTAYKIGYLDSNKIENVRIVMYKKSGEILTETPLITALIEGVESEAQNNNLPTIICNLKEGDADFENKIEEILSSRNSGIIMLATEMDWDDIKRFQSIRERMVVVDAFFREGLFESLLMDNMDAFYNSVLYLHNKGHRNIQMIDSSIEIRNFKYRRSGFLSAMNDLKLSGGEDSIIKLHPTMSGAYQDMLRYLETKPKLPSAFCAVNDIIAIGAMKAIKEYGYKIPDDVSIIGFDNMPYGDITSPGLTTVNILKREMGEIAVQRLLVNCNQKCYIPLVTQLQTSIVERQSVRRIDGEAG</sequence>
<dbReference type="STRING" id="168384.SAMN05660368_00916"/>
<dbReference type="InterPro" id="IPR028082">
    <property type="entry name" value="Peripla_BP_I"/>
</dbReference>